<protein>
    <recommendedName>
        <fullName evidence="2">Sialate O-acetylesterase domain-containing protein</fullName>
    </recommendedName>
</protein>
<evidence type="ECO:0000256" key="1">
    <source>
        <dbReference type="ARBA" id="ARBA00022801"/>
    </source>
</evidence>
<keyword evidence="4" id="KW-1185">Reference proteome</keyword>
<evidence type="ECO:0000313" key="4">
    <source>
        <dbReference type="Proteomes" id="UP001633002"/>
    </source>
</evidence>
<evidence type="ECO:0000313" key="3">
    <source>
        <dbReference type="EMBL" id="KAL3690387.1"/>
    </source>
</evidence>
<feature type="domain" description="Sialate O-acetylesterase" evidence="2">
    <location>
        <begin position="1"/>
        <end position="228"/>
    </location>
</feature>
<gene>
    <name evidence="3" type="ORF">R1sor_016696</name>
</gene>
<dbReference type="Pfam" id="PF03629">
    <property type="entry name" value="SASA"/>
    <property type="match status" value="1"/>
</dbReference>
<accession>A0ABD3HJ30</accession>
<dbReference type="InterPro" id="IPR005181">
    <property type="entry name" value="SASA"/>
</dbReference>
<organism evidence="3 4">
    <name type="scientific">Riccia sorocarpa</name>
    <dbReference type="NCBI Taxonomy" id="122646"/>
    <lineage>
        <taxon>Eukaryota</taxon>
        <taxon>Viridiplantae</taxon>
        <taxon>Streptophyta</taxon>
        <taxon>Embryophyta</taxon>
        <taxon>Marchantiophyta</taxon>
        <taxon>Marchantiopsida</taxon>
        <taxon>Marchantiidae</taxon>
        <taxon>Marchantiales</taxon>
        <taxon>Ricciaceae</taxon>
        <taxon>Riccia</taxon>
    </lineage>
</organism>
<dbReference type="InterPro" id="IPR036514">
    <property type="entry name" value="SGNH_hydro_sf"/>
</dbReference>
<dbReference type="EMBL" id="JBJQOH010000004">
    <property type="protein sequence ID" value="KAL3690387.1"/>
    <property type="molecule type" value="Genomic_DNA"/>
</dbReference>
<dbReference type="SUPFAM" id="SSF52266">
    <property type="entry name" value="SGNH hydrolase"/>
    <property type="match status" value="1"/>
</dbReference>
<dbReference type="Gene3D" id="3.40.50.1110">
    <property type="entry name" value="SGNH hydrolase"/>
    <property type="match status" value="1"/>
</dbReference>
<keyword evidence="1" id="KW-0378">Hydrolase</keyword>
<dbReference type="PANTHER" id="PTHR31988">
    <property type="entry name" value="ESTERASE, PUTATIVE (DUF303)-RELATED"/>
    <property type="match status" value="1"/>
</dbReference>
<name>A0ABD3HJ30_9MARC</name>
<dbReference type="AlphaFoldDB" id="A0ABD3HJ30"/>
<proteinExistence type="predicted"/>
<evidence type="ECO:0000259" key="2">
    <source>
        <dbReference type="Pfam" id="PF03629"/>
    </source>
</evidence>
<reference evidence="3 4" key="1">
    <citation type="submission" date="2024-09" db="EMBL/GenBank/DDBJ databases">
        <title>Chromosome-scale assembly of Riccia sorocarpa.</title>
        <authorList>
            <person name="Paukszto L."/>
        </authorList>
    </citation>
    <scope>NUCLEOTIDE SEQUENCE [LARGE SCALE GENOMIC DNA]</scope>
    <source>
        <strain evidence="3">LP-2024</strain>
        <tissue evidence="3">Aerial parts of the thallus</tissue>
    </source>
</reference>
<comment type="caution">
    <text evidence="3">The sequence shown here is derived from an EMBL/GenBank/DDBJ whole genome shotgun (WGS) entry which is preliminary data.</text>
</comment>
<dbReference type="GO" id="GO:0016787">
    <property type="term" value="F:hydrolase activity"/>
    <property type="evidence" value="ECO:0007669"/>
    <property type="project" value="UniProtKB-KW"/>
</dbReference>
<dbReference type="Proteomes" id="UP001633002">
    <property type="component" value="Unassembled WGS sequence"/>
</dbReference>
<dbReference type="InterPro" id="IPR052940">
    <property type="entry name" value="Carb_Esterase_6"/>
</dbReference>
<dbReference type="PANTHER" id="PTHR31988:SF19">
    <property type="entry name" value="9-O-ACETYL-N-ACETYLNEURAMINIC ACID DEACETYLASE-RELATED"/>
    <property type="match status" value="1"/>
</dbReference>
<sequence>MSGRGGIVTLENETRTWDHAVPEEADPPADCSILRLSAELHWEIAKEPLHHDIDLGKVCGVGPGLVFAASVLRSLKEKGKKTNTIGLVPCAIGGTSIVEWEKGTKLYDQMINRTEAALQHGGTLKALLWYQGESDAVTKELADAYQTRLEKFFTDVRCDLKAENLPILQVKITGSWSFLEEVRNAQSSVRVPGVYTIDALGLALNPDNIHLTTLSETKVGTDLAEKYVNDILGLGRS</sequence>